<dbReference type="PANTHER" id="PTHR47331">
    <property type="entry name" value="PHD-TYPE DOMAIN-CONTAINING PROTEIN"/>
    <property type="match status" value="1"/>
</dbReference>
<evidence type="ECO:0000313" key="3">
    <source>
        <dbReference type="Proteomes" id="UP001152795"/>
    </source>
</evidence>
<dbReference type="EMBL" id="CACRXK020033107">
    <property type="protein sequence ID" value="CAB4043762.1"/>
    <property type="molecule type" value="Genomic_DNA"/>
</dbReference>
<evidence type="ECO:0000313" key="2">
    <source>
        <dbReference type="EMBL" id="CAB4043762.1"/>
    </source>
</evidence>
<comment type="caution">
    <text evidence="2">The sequence shown here is derived from an EMBL/GenBank/DDBJ whole genome shotgun (WGS) entry which is preliminary data.</text>
</comment>
<feature type="compositionally biased region" description="Polar residues" evidence="1">
    <location>
        <begin position="124"/>
        <end position="135"/>
    </location>
</feature>
<keyword evidence="3" id="KW-1185">Reference proteome</keyword>
<organism evidence="2 3">
    <name type="scientific">Paramuricea clavata</name>
    <name type="common">Red gorgonian</name>
    <name type="synonym">Violescent sea-whip</name>
    <dbReference type="NCBI Taxonomy" id="317549"/>
    <lineage>
        <taxon>Eukaryota</taxon>
        <taxon>Metazoa</taxon>
        <taxon>Cnidaria</taxon>
        <taxon>Anthozoa</taxon>
        <taxon>Octocorallia</taxon>
        <taxon>Malacalcyonacea</taxon>
        <taxon>Plexauridae</taxon>
        <taxon>Paramuricea</taxon>
    </lineage>
</organism>
<dbReference type="Proteomes" id="UP001152795">
    <property type="component" value="Unassembled WGS sequence"/>
</dbReference>
<gene>
    <name evidence="2" type="ORF">PACLA_8A073552</name>
</gene>
<reference evidence="2" key="1">
    <citation type="submission" date="2020-04" db="EMBL/GenBank/DDBJ databases">
        <authorList>
            <person name="Alioto T."/>
            <person name="Alioto T."/>
            <person name="Gomez Garrido J."/>
        </authorList>
    </citation>
    <scope>NUCLEOTIDE SEQUENCE</scope>
    <source>
        <strain evidence="2">A484AB</strain>
    </source>
</reference>
<protein>
    <submittedName>
        <fullName evidence="2">Uncharacterized protein</fullName>
    </submittedName>
</protein>
<name>A0A6S7LT63_PARCT</name>
<feature type="non-terminal residue" evidence="2">
    <location>
        <position position="180"/>
    </location>
</feature>
<feature type="region of interest" description="Disordered" evidence="1">
    <location>
        <begin position="105"/>
        <end position="135"/>
    </location>
</feature>
<proteinExistence type="predicted"/>
<feature type="compositionally biased region" description="Basic and acidic residues" evidence="1">
    <location>
        <begin position="105"/>
        <end position="123"/>
    </location>
</feature>
<sequence>MSWSPIKDSGDGVNLQRLSDFLVQTEEAMKTIEYMEVLNNEDILKKICSKLPNFAIPRWCRCANEILTKGNMVKFHDLVEFVKAEAEFATNPVFSPYAIKEERKGDKKYETREQNSRYWRRNENSSSFRTQLGSQTPKGGVKTLVMRKCILCTENHPLASCQKFKEMKLKDRIDFVRKKE</sequence>
<evidence type="ECO:0000256" key="1">
    <source>
        <dbReference type="SAM" id="MobiDB-lite"/>
    </source>
</evidence>
<dbReference type="OrthoDB" id="10068075at2759"/>
<accession>A0A6S7LT63</accession>
<dbReference type="AlphaFoldDB" id="A0A6S7LT63"/>